<evidence type="ECO:0000313" key="1">
    <source>
        <dbReference type="EMBL" id="KAK9160474.1"/>
    </source>
</evidence>
<evidence type="ECO:0008006" key="3">
    <source>
        <dbReference type="Google" id="ProtNLM"/>
    </source>
</evidence>
<comment type="caution">
    <text evidence="1">The sequence shown here is derived from an EMBL/GenBank/DDBJ whole genome shotgun (WGS) entry which is preliminary data.</text>
</comment>
<organism evidence="1 2">
    <name type="scientific">Stephania yunnanensis</name>
    <dbReference type="NCBI Taxonomy" id="152371"/>
    <lineage>
        <taxon>Eukaryota</taxon>
        <taxon>Viridiplantae</taxon>
        <taxon>Streptophyta</taxon>
        <taxon>Embryophyta</taxon>
        <taxon>Tracheophyta</taxon>
        <taxon>Spermatophyta</taxon>
        <taxon>Magnoliopsida</taxon>
        <taxon>Ranunculales</taxon>
        <taxon>Menispermaceae</taxon>
        <taxon>Menispermoideae</taxon>
        <taxon>Cissampelideae</taxon>
        <taxon>Stephania</taxon>
    </lineage>
</organism>
<gene>
    <name evidence="1" type="ORF">Syun_006815</name>
</gene>
<name>A0AAP0KZ06_9MAGN</name>
<reference evidence="1 2" key="1">
    <citation type="submission" date="2024-01" db="EMBL/GenBank/DDBJ databases">
        <title>Genome assemblies of Stephania.</title>
        <authorList>
            <person name="Yang L."/>
        </authorList>
    </citation>
    <scope>NUCLEOTIDE SEQUENCE [LARGE SCALE GENOMIC DNA]</scope>
    <source>
        <strain evidence="1">YNDBR</strain>
        <tissue evidence="1">Leaf</tissue>
    </source>
</reference>
<dbReference type="Pfam" id="PF14223">
    <property type="entry name" value="Retrotran_gag_2"/>
    <property type="match status" value="1"/>
</dbReference>
<dbReference type="Proteomes" id="UP001420932">
    <property type="component" value="Unassembled WGS sequence"/>
</dbReference>
<dbReference type="EMBL" id="JBBNAF010000003">
    <property type="protein sequence ID" value="KAK9160474.1"/>
    <property type="molecule type" value="Genomic_DNA"/>
</dbReference>
<dbReference type="AlphaFoldDB" id="A0AAP0KZ06"/>
<proteinExistence type="predicted"/>
<keyword evidence="2" id="KW-1185">Reference proteome</keyword>
<dbReference type="PANTHER" id="PTHR37610">
    <property type="entry name" value="CCHC-TYPE DOMAIN-CONTAINING PROTEIN"/>
    <property type="match status" value="1"/>
</dbReference>
<dbReference type="PANTHER" id="PTHR37610:SF80">
    <property type="entry name" value="RETROTRANSPOSON GAG DOMAIN-CONTAINING PROTEIN"/>
    <property type="match status" value="1"/>
</dbReference>
<accession>A0AAP0KZ06</accession>
<protein>
    <recommendedName>
        <fullName evidence="3">DUF4219 domain-containing protein</fullName>
    </recommendedName>
</protein>
<evidence type="ECO:0000313" key="2">
    <source>
        <dbReference type="Proteomes" id="UP001420932"/>
    </source>
</evidence>
<sequence length="110" mass="12875">MEKSDASQPISIILDGSNYTLWSQRIKSFLIRRKLWRIVTGDNPKPEKDATETQAKFLDRLDDWDSKNHHIITWICNTSTPSIHIQFVDFETAKEIWDFFAVRYKTSGLA</sequence>